<keyword evidence="2" id="KW-1133">Transmembrane helix</keyword>
<dbReference type="EMBL" id="BOMQ01000069">
    <property type="protein sequence ID" value="GIE52423.1"/>
    <property type="molecule type" value="Genomic_DNA"/>
</dbReference>
<dbReference type="AlphaFoldDB" id="A0A919JKE5"/>
<gene>
    <name evidence="4" type="ORF">Ani05nite_59570</name>
</gene>
<feature type="transmembrane region" description="Helical" evidence="2">
    <location>
        <begin position="211"/>
        <end position="228"/>
    </location>
</feature>
<keyword evidence="2" id="KW-0472">Membrane</keyword>
<keyword evidence="3" id="KW-0732">Signal</keyword>
<protein>
    <submittedName>
        <fullName evidence="4">Uncharacterized protein</fullName>
    </submittedName>
</protein>
<evidence type="ECO:0000256" key="1">
    <source>
        <dbReference type="SAM" id="MobiDB-lite"/>
    </source>
</evidence>
<accession>A0A919JKE5</accession>
<keyword evidence="2" id="KW-0812">Transmembrane</keyword>
<evidence type="ECO:0000256" key="3">
    <source>
        <dbReference type="SAM" id="SignalP"/>
    </source>
</evidence>
<feature type="transmembrane region" description="Helical" evidence="2">
    <location>
        <begin position="262"/>
        <end position="282"/>
    </location>
</feature>
<evidence type="ECO:0000313" key="4">
    <source>
        <dbReference type="EMBL" id="GIE52423.1"/>
    </source>
</evidence>
<organism evidence="4 5">
    <name type="scientific">Actinoplanes nipponensis</name>
    <dbReference type="NCBI Taxonomy" id="135950"/>
    <lineage>
        <taxon>Bacteria</taxon>
        <taxon>Bacillati</taxon>
        <taxon>Actinomycetota</taxon>
        <taxon>Actinomycetes</taxon>
        <taxon>Micromonosporales</taxon>
        <taxon>Micromonosporaceae</taxon>
        <taxon>Actinoplanes</taxon>
    </lineage>
</organism>
<evidence type="ECO:0000256" key="2">
    <source>
        <dbReference type="SAM" id="Phobius"/>
    </source>
</evidence>
<dbReference type="Proteomes" id="UP000647172">
    <property type="component" value="Unassembled WGS sequence"/>
</dbReference>
<evidence type="ECO:0000313" key="5">
    <source>
        <dbReference type="Proteomes" id="UP000647172"/>
    </source>
</evidence>
<feature type="transmembrane region" description="Helical" evidence="2">
    <location>
        <begin position="187"/>
        <end position="204"/>
    </location>
</feature>
<comment type="caution">
    <text evidence="4">The sequence shown here is derived from an EMBL/GenBank/DDBJ whole genome shotgun (WGS) entry which is preliminary data.</text>
</comment>
<keyword evidence="5" id="KW-1185">Reference proteome</keyword>
<feature type="transmembrane region" description="Helical" evidence="2">
    <location>
        <begin position="234"/>
        <end position="255"/>
    </location>
</feature>
<feature type="signal peptide" evidence="3">
    <location>
        <begin position="1"/>
        <end position="24"/>
    </location>
</feature>
<sequence length="328" mass="33734">MRRTALVVAVLAGALLGPAGPASAHGGEAPDATAYRTEVTGVSPAEPGLRVRAVEAGARLELVNRTGRTVEVLGYQGEPYLEVRTDGTYENVNSPATYTNRTLDGDTPAPAGASPTAAPQWRRVSTDTTVRWHDQRTRWLGDGLPPPARADPSRSHQLRDWVVPLRQGVRTLEVRGTLTWEPPPPAGLWWAGALALGAGLTALGRRGPRSLGPVALVAGTITLGYAVTRLSLGVAGQAPAIVAAALAVVAGGLTLRGRPPFLLALAGAVLAVFGGLADAGVFGQAVVSFPGPSWVARLAVLVAIGAGLAMAVTGVLRLRAAPISSEHD</sequence>
<reference evidence="4" key="1">
    <citation type="submission" date="2021-01" db="EMBL/GenBank/DDBJ databases">
        <title>Whole genome shotgun sequence of Actinoplanes nipponensis NBRC 14063.</title>
        <authorList>
            <person name="Komaki H."/>
            <person name="Tamura T."/>
        </authorList>
    </citation>
    <scope>NUCLEOTIDE SEQUENCE</scope>
    <source>
        <strain evidence="4">NBRC 14063</strain>
    </source>
</reference>
<name>A0A919JKE5_9ACTN</name>
<feature type="compositionally biased region" description="Low complexity" evidence="1">
    <location>
        <begin position="105"/>
        <end position="119"/>
    </location>
</feature>
<feature type="transmembrane region" description="Helical" evidence="2">
    <location>
        <begin position="294"/>
        <end position="316"/>
    </location>
</feature>
<proteinExistence type="predicted"/>
<dbReference type="RefSeq" id="WP_239130746.1">
    <property type="nucleotide sequence ID" value="NZ_BOMQ01000069.1"/>
</dbReference>
<feature type="region of interest" description="Disordered" evidence="1">
    <location>
        <begin position="100"/>
        <end position="127"/>
    </location>
</feature>
<feature type="chain" id="PRO_5037518553" evidence="3">
    <location>
        <begin position="25"/>
        <end position="328"/>
    </location>
</feature>